<sequence length="450" mass="50699">MPHQGSEILQHMKHYRNPDLTKRDIMQAVVLYKGLSLKWDFFVFNNGEKKELLCLDGTIPVNYKGTTYNIPSCIWIMETHPYNAPLCFVRPTSEMQIKVSHHVDQTGKIYLPYLHEWKPNSSDLVGLIQVMIVVFGDHPPVYSKGRSSHSGDHTHPTYPSHGVPGYVPLPNIGTQATPQYQFQSYPQPTGMPTYPPTSTNMPMPMPALPPQQPTGGYKYPGITTTNYQANTGGIRYPPSSMPYPSYSGTTNVPVYPSSSPYANYPQPTSALPQTSAPVTTNTISEEHIKASVLSAVEDKMKRRLRDVFSQAQAEMDVLKRTGDELGQGKTKLESIINKLEAEQMELDKNVFMLQEKNEAMANVISKLENQESIDVDEAVVTTTPLYKQLLNLFAEENATEDAIYYLGEALRKGIIDLDLFLKHVRDLSRKQYMLRALMQKCREKASLPCY</sequence>
<dbReference type="AlphaFoldDB" id="T1JPK6"/>
<evidence type="ECO:0008006" key="13">
    <source>
        <dbReference type="Google" id="ProtNLM"/>
    </source>
</evidence>
<accession>T1JPK6</accession>
<dbReference type="PhylomeDB" id="T1JPK6"/>
<feature type="domain" description="SB" evidence="9">
    <location>
        <begin position="383"/>
        <end position="450"/>
    </location>
</feature>
<dbReference type="PANTHER" id="PTHR23306">
    <property type="entry name" value="TUMOR SUSCEPTIBILITY GENE 101 PROTEIN-RELATED"/>
    <property type="match status" value="1"/>
</dbReference>
<dbReference type="InterPro" id="IPR008883">
    <property type="entry name" value="UEV_N"/>
</dbReference>
<evidence type="ECO:0000256" key="1">
    <source>
        <dbReference type="ARBA" id="ARBA00004177"/>
    </source>
</evidence>
<evidence type="ECO:0000313" key="11">
    <source>
        <dbReference type="EnsemblMetazoa" id="SMAR015783-PA"/>
    </source>
</evidence>
<proteinExistence type="inferred from homology"/>
<dbReference type="GO" id="GO:0008333">
    <property type="term" value="P:endosome to lysosome transport"/>
    <property type="evidence" value="ECO:0007669"/>
    <property type="project" value="TreeGrafter"/>
</dbReference>
<name>T1JPK6_STRMM</name>
<dbReference type="CDD" id="cd11685">
    <property type="entry name" value="UEV_TSG101-like"/>
    <property type="match status" value="1"/>
</dbReference>
<dbReference type="GO" id="GO:0015031">
    <property type="term" value="P:protein transport"/>
    <property type="evidence" value="ECO:0007669"/>
    <property type="project" value="UniProtKB-UniRule"/>
</dbReference>
<dbReference type="Pfam" id="PF05743">
    <property type="entry name" value="UEV"/>
    <property type="match status" value="1"/>
</dbReference>
<dbReference type="HOGENOM" id="CLU_017548_1_1_1"/>
<dbReference type="Gene3D" id="6.10.140.820">
    <property type="match status" value="1"/>
</dbReference>
<comment type="similarity">
    <text evidence="2">Belongs to the ubiquitin-conjugating enzyme family. UEV subfamily.</text>
</comment>
<dbReference type="STRING" id="126957.T1JPK6"/>
<evidence type="ECO:0000313" key="12">
    <source>
        <dbReference type="Proteomes" id="UP000014500"/>
    </source>
</evidence>
<feature type="coiled-coil region" evidence="8">
    <location>
        <begin position="301"/>
        <end position="373"/>
    </location>
</feature>
<comment type="subcellular location">
    <subcellularLocation>
        <location evidence="1">Endosome</location>
    </subcellularLocation>
</comment>
<dbReference type="PROSITE" id="PS51322">
    <property type="entry name" value="UEV"/>
    <property type="match status" value="1"/>
</dbReference>
<organism evidence="11 12">
    <name type="scientific">Strigamia maritima</name>
    <name type="common">European centipede</name>
    <name type="synonym">Geophilus maritimus</name>
    <dbReference type="NCBI Taxonomy" id="126957"/>
    <lineage>
        <taxon>Eukaryota</taxon>
        <taxon>Metazoa</taxon>
        <taxon>Ecdysozoa</taxon>
        <taxon>Arthropoda</taxon>
        <taxon>Myriapoda</taxon>
        <taxon>Chilopoda</taxon>
        <taxon>Pleurostigmophora</taxon>
        <taxon>Geophilomorpha</taxon>
        <taxon>Linotaeniidae</taxon>
        <taxon>Strigamia</taxon>
    </lineage>
</organism>
<dbReference type="EMBL" id="JH431970">
    <property type="status" value="NOT_ANNOTATED_CDS"/>
    <property type="molecule type" value="Genomic_DNA"/>
</dbReference>
<keyword evidence="5 7" id="KW-0653">Protein transport</keyword>
<dbReference type="InterPro" id="IPR037202">
    <property type="entry name" value="ESCRT_assembly_dom"/>
</dbReference>
<dbReference type="SUPFAM" id="SSF54495">
    <property type="entry name" value="UBC-like"/>
    <property type="match status" value="1"/>
</dbReference>
<keyword evidence="4" id="KW-0967">Endosome</keyword>
<evidence type="ECO:0000256" key="6">
    <source>
        <dbReference type="ARBA" id="ARBA00023054"/>
    </source>
</evidence>
<keyword evidence="6 8" id="KW-0175">Coiled coil</keyword>
<evidence type="ECO:0000256" key="3">
    <source>
        <dbReference type="ARBA" id="ARBA00022448"/>
    </source>
</evidence>
<dbReference type="SUPFAM" id="SSF140111">
    <property type="entry name" value="Endosomal sorting complex assembly domain"/>
    <property type="match status" value="1"/>
</dbReference>
<protein>
    <recommendedName>
        <fullName evidence="13">UEV domain-containing protein</fullName>
    </recommendedName>
</protein>
<evidence type="ECO:0000259" key="9">
    <source>
        <dbReference type="PROSITE" id="PS51312"/>
    </source>
</evidence>
<reference evidence="12" key="1">
    <citation type="submission" date="2011-05" db="EMBL/GenBank/DDBJ databases">
        <authorList>
            <person name="Richards S.R."/>
            <person name="Qu J."/>
            <person name="Jiang H."/>
            <person name="Jhangiani S.N."/>
            <person name="Agravi P."/>
            <person name="Goodspeed R."/>
            <person name="Gross S."/>
            <person name="Mandapat C."/>
            <person name="Jackson L."/>
            <person name="Mathew T."/>
            <person name="Pu L."/>
            <person name="Thornton R."/>
            <person name="Saada N."/>
            <person name="Wilczek-Boney K.B."/>
            <person name="Lee S."/>
            <person name="Kovar C."/>
            <person name="Wu Y."/>
            <person name="Scherer S.E."/>
            <person name="Worley K.C."/>
            <person name="Muzny D.M."/>
            <person name="Gibbs R."/>
        </authorList>
    </citation>
    <scope>NUCLEOTIDE SEQUENCE</scope>
    <source>
        <strain evidence="12">Brora</strain>
    </source>
</reference>
<dbReference type="InterPro" id="IPR016135">
    <property type="entry name" value="UBQ-conjugating_enzyme/RWD"/>
</dbReference>
<dbReference type="InterPro" id="IPR017916">
    <property type="entry name" value="SB_dom"/>
</dbReference>
<dbReference type="Gene3D" id="6.10.250.370">
    <property type="match status" value="1"/>
</dbReference>
<evidence type="ECO:0000259" key="10">
    <source>
        <dbReference type="PROSITE" id="PS51322"/>
    </source>
</evidence>
<evidence type="ECO:0000256" key="4">
    <source>
        <dbReference type="ARBA" id="ARBA00022753"/>
    </source>
</evidence>
<dbReference type="InterPro" id="IPR052070">
    <property type="entry name" value="ESCRT-I_UEV_domain"/>
</dbReference>
<dbReference type="GO" id="GO:0043130">
    <property type="term" value="F:ubiquitin binding"/>
    <property type="evidence" value="ECO:0007669"/>
    <property type="project" value="TreeGrafter"/>
</dbReference>
<evidence type="ECO:0000256" key="7">
    <source>
        <dbReference type="PROSITE-ProRule" id="PRU00644"/>
    </source>
</evidence>
<evidence type="ECO:0000256" key="5">
    <source>
        <dbReference type="ARBA" id="ARBA00022927"/>
    </source>
</evidence>
<dbReference type="eggNOG" id="KOG2391">
    <property type="taxonomic scope" value="Eukaryota"/>
</dbReference>
<dbReference type="EnsemblMetazoa" id="SMAR015783-RA">
    <property type="protein sequence ID" value="SMAR015783-PA"/>
    <property type="gene ID" value="SMAR015783"/>
</dbReference>
<dbReference type="Gene3D" id="3.10.110.10">
    <property type="entry name" value="Ubiquitin Conjugating Enzyme"/>
    <property type="match status" value="1"/>
</dbReference>
<dbReference type="OMA" id="YMNFPQP"/>
<dbReference type="PANTHER" id="PTHR23306:SF3">
    <property type="entry name" value="TUMOR SUPPRESSOR PROTEIN 101"/>
    <property type="match status" value="1"/>
</dbReference>
<evidence type="ECO:0000256" key="8">
    <source>
        <dbReference type="SAM" id="Coils"/>
    </source>
</evidence>
<feature type="domain" description="UEV" evidence="10">
    <location>
        <begin position="2"/>
        <end position="145"/>
    </location>
</feature>
<dbReference type="Proteomes" id="UP000014500">
    <property type="component" value="Unassembled WGS sequence"/>
</dbReference>
<dbReference type="PROSITE" id="PS51312">
    <property type="entry name" value="SB"/>
    <property type="match status" value="1"/>
</dbReference>
<dbReference type="Pfam" id="PF09454">
    <property type="entry name" value="Vps23_core"/>
    <property type="match status" value="1"/>
</dbReference>
<reference evidence="11" key="2">
    <citation type="submission" date="2015-02" db="UniProtKB">
        <authorList>
            <consortium name="EnsemblMetazoa"/>
        </authorList>
    </citation>
    <scope>IDENTIFICATION</scope>
</reference>
<evidence type="ECO:0000256" key="2">
    <source>
        <dbReference type="ARBA" id="ARBA00009594"/>
    </source>
</evidence>
<keyword evidence="3 7" id="KW-0813">Transport</keyword>
<keyword evidence="12" id="KW-1185">Reference proteome</keyword>
<dbReference type="GO" id="GO:0000813">
    <property type="term" value="C:ESCRT I complex"/>
    <property type="evidence" value="ECO:0007669"/>
    <property type="project" value="TreeGrafter"/>
</dbReference>